<evidence type="ECO:0000256" key="2">
    <source>
        <dbReference type="SAM" id="Coils"/>
    </source>
</evidence>
<dbReference type="GO" id="GO:0005730">
    <property type="term" value="C:nucleolus"/>
    <property type="evidence" value="ECO:0007669"/>
    <property type="project" value="TreeGrafter"/>
</dbReference>
<evidence type="ECO:0000259" key="3">
    <source>
        <dbReference type="Pfam" id="PF08164"/>
    </source>
</evidence>
<accession>A0A7S4FSS0</accession>
<gene>
    <name evidence="5" type="ORF">EGYM00163_LOCUS22860</name>
</gene>
<sequence length="379" mass="42424">MDEDDEAGGDEEESYEDFMAKQEEKVKARAQGRIAKKEQRVADDEVLEELSRSAKDHQKQVTKMKADVEAQRTKGLHTKNQVTLHSDLVNVRIRLQNPLTACNQMPSGPDRALFITHSQSNPESSAMEALMAESCGLTADLLTDLFDLHDAAVEGSPGYFTSNRRAARQKKRKREDAGAVVDSKEQWADVTAYWDITKPFINEAIEAWSHKAKAMDGSTAKKFKALDMSCLDQIQHTLRDLDGLTARTQVNRLRVSQFGQPKLAPKGAEAVIDENMYDDNDLYGVLLNQIISDSLNAETSAPTLAMHVKEQDELQHRQKQIIKNVEKRGTKGRKVRFDTHDKLINFKAPKPITLPDYAESLFRSLFGNAVSTQPVTAVA</sequence>
<evidence type="ECO:0000256" key="1">
    <source>
        <dbReference type="ARBA" id="ARBA00008966"/>
    </source>
</evidence>
<proteinExistence type="inferred from homology"/>
<evidence type="ECO:0008006" key="6">
    <source>
        <dbReference type="Google" id="ProtNLM"/>
    </source>
</evidence>
<organism evidence="5">
    <name type="scientific">Eutreptiella gymnastica</name>
    <dbReference type="NCBI Taxonomy" id="73025"/>
    <lineage>
        <taxon>Eukaryota</taxon>
        <taxon>Discoba</taxon>
        <taxon>Euglenozoa</taxon>
        <taxon>Euglenida</taxon>
        <taxon>Spirocuta</taxon>
        <taxon>Euglenophyceae</taxon>
        <taxon>Eutreptiales</taxon>
        <taxon>Eutreptiaceae</taxon>
        <taxon>Eutreptiella</taxon>
    </lineage>
</organism>
<dbReference type="AlphaFoldDB" id="A0A7S4FSS0"/>
<name>A0A7S4FSS0_9EUGL</name>
<dbReference type="InterPro" id="IPR012617">
    <property type="entry name" value="AATF_C"/>
</dbReference>
<dbReference type="PANTHER" id="PTHR15565">
    <property type="entry name" value="AATF PROTEIN APOPTOSIS ANTAGONIZING TRANSCRIPTION FACTOR"/>
    <property type="match status" value="1"/>
</dbReference>
<comment type="similarity">
    <text evidence="1">Belongs to the AATF family.</text>
</comment>
<feature type="domain" description="AATF leucine zipper-containing" evidence="4">
    <location>
        <begin position="73"/>
        <end position="211"/>
    </location>
</feature>
<feature type="coiled-coil region" evidence="2">
    <location>
        <begin position="20"/>
        <end position="74"/>
    </location>
</feature>
<dbReference type="PANTHER" id="PTHR15565:SF0">
    <property type="entry name" value="PROTEIN AATF"/>
    <property type="match status" value="1"/>
</dbReference>
<keyword evidence="2" id="KW-0175">Coiled coil</keyword>
<dbReference type="Pfam" id="PF08164">
    <property type="entry name" value="TRAUB"/>
    <property type="match status" value="1"/>
</dbReference>
<dbReference type="InterPro" id="IPR025160">
    <property type="entry name" value="AATF"/>
</dbReference>
<dbReference type="Pfam" id="PF13339">
    <property type="entry name" value="AATF-Che1"/>
    <property type="match status" value="1"/>
</dbReference>
<evidence type="ECO:0000259" key="4">
    <source>
        <dbReference type="Pfam" id="PF13339"/>
    </source>
</evidence>
<evidence type="ECO:0000313" key="5">
    <source>
        <dbReference type="EMBL" id="CAE0811712.1"/>
    </source>
</evidence>
<reference evidence="5" key="1">
    <citation type="submission" date="2021-01" db="EMBL/GenBank/DDBJ databases">
        <authorList>
            <person name="Corre E."/>
            <person name="Pelletier E."/>
            <person name="Niang G."/>
            <person name="Scheremetjew M."/>
            <person name="Finn R."/>
            <person name="Kale V."/>
            <person name="Holt S."/>
            <person name="Cochrane G."/>
            <person name="Meng A."/>
            <person name="Brown T."/>
            <person name="Cohen L."/>
        </authorList>
    </citation>
    <scope>NUCLEOTIDE SEQUENCE</scope>
    <source>
        <strain evidence="5">CCMP1594</strain>
    </source>
</reference>
<feature type="domain" description="Apoptosis-antagonizing transcription factor C-terminal" evidence="3">
    <location>
        <begin position="283"/>
        <end position="366"/>
    </location>
</feature>
<dbReference type="EMBL" id="HBJA01064763">
    <property type="protein sequence ID" value="CAE0811712.1"/>
    <property type="molecule type" value="Transcribed_RNA"/>
</dbReference>
<dbReference type="InterPro" id="IPR039223">
    <property type="entry name" value="AATF/Bfr2"/>
</dbReference>
<protein>
    <recommendedName>
        <fullName evidence="6">Protein BFR2</fullName>
    </recommendedName>
</protein>